<comment type="caution">
    <text evidence="1">The sequence shown here is derived from an EMBL/GenBank/DDBJ whole genome shotgun (WGS) entry which is preliminary data.</text>
</comment>
<name>A0A2T6ZUB4_TUBBO</name>
<organism evidence="1 2">
    <name type="scientific">Tuber borchii</name>
    <name type="common">White truffle</name>
    <dbReference type="NCBI Taxonomy" id="42251"/>
    <lineage>
        <taxon>Eukaryota</taxon>
        <taxon>Fungi</taxon>
        <taxon>Dikarya</taxon>
        <taxon>Ascomycota</taxon>
        <taxon>Pezizomycotina</taxon>
        <taxon>Pezizomycetes</taxon>
        <taxon>Pezizales</taxon>
        <taxon>Tuberaceae</taxon>
        <taxon>Tuber</taxon>
    </lineage>
</organism>
<gene>
    <name evidence="1" type="ORF">B9Z19DRAFT_1082675</name>
</gene>
<accession>A0A2T6ZUB4</accession>
<proteinExistence type="predicted"/>
<evidence type="ECO:0000313" key="2">
    <source>
        <dbReference type="Proteomes" id="UP000244722"/>
    </source>
</evidence>
<evidence type="ECO:0000313" key="1">
    <source>
        <dbReference type="EMBL" id="PUU79088.1"/>
    </source>
</evidence>
<reference evidence="1 2" key="1">
    <citation type="submission" date="2017-04" db="EMBL/GenBank/DDBJ databases">
        <title>Draft genome sequence of Tuber borchii Vittad., a whitish edible truffle.</title>
        <authorList>
            <consortium name="DOE Joint Genome Institute"/>
            <person name="Murat C."/>
            <person name="Kuo A."/>
            <person name="Barry K.W."/>
            <person name="Clum A."/>
            <person name="Dockter R.B."/>
            <person name="Fauchery L."/>
            <person name="Iotti M."/>
            <person name="Kohler A."/>
            <person name="Labutti K."/>
            <person name="Lindquist E.A."/>
            <person name="Lipzen A."/>
            <person name="Ohm R.A."/>
            <person name="Wang M."/>
            <person name="Grigoriev I.V."/>
            <person name="Zambonelli A."/>
            <person name="Martin F.M."/>
        </authorList>
    </citation>
    <scope>NUCLEOTIDE SEQUENCE [LARGE SCALE GENOMIC DNA]</scope>
    <source>
        <strain evidence="1 2">Tbo3840</strain>
    </source>
</reference>
<keyword evidence="2" id="KW-1185">Reference proteome</keyword>
<protein>
    <submittedName>
        <fullName evidence="1">Uncharacterized protein</fullName>
    </submittedName>
</protein>
<dbReference type="Proteomes" id="UP000244722">
    <property type="component" value="Unassembled WGS sequence"/>
</dbReference>
<dbReference type="AlphaFoldDB" id="A0A2T6ZUB4"/>
<dbReference type="EMBL" id="NESQ01000100">
    <property type="protein sequence ID" value="PUU79088.1"/>
    <property type="molecule type" value="Genomic_DNA"/>
</dbReference>
<sequence length="121" mass="13964">MTFFKGVKLIRDMVGMGGGNENKNNNKNLIWIRIRITDFRKGFVLCNGGGGRRGKGRRWDWDWEIGGLGDWELGLRSGLGIGNWELGTVRRFGTAQYIRRYRIMRSIICMCSHPTVIRQGW</sequence>